<protein>
    <submittedName>
        <fullName evidence="1">Uncharacterized protein</fullName>
    </submittedName>
</protein>
<dbReference type="EMBL" id="CP109546">
    <property type="protein sequence ID" value="WTZ06904.1"/>
    <property type="molecule type" value="Genomic_DNA"/>
</dbReference>
<dbReference type="AlphaFoldDB" id="A0AAU3HPR2"/>
<proteinExistence type="predicted"/>
<reference evidence="1" key="1">
    <citation type="submission" date="2022-10" db="EMBL/GenBank/DDBJ databases">
        <title>The complete genomes of actinobacterial strains from the NBC collection.</title>
        <authorList>
            <person name="Joergensen T.S."/>
            <person name="Alvarez Arevalo M."/>
            <person name="Sterndorff E.B."/>
            <person name="Faurdal D."/>
            <person name="Vuksanovic O."/>
            <person name="Mourched A.-S."/>
            <person name="Charusanti P."/>
            <person name="Shaw S."/>
            <person name="Blin K."/>
            <person name="Weber T."/>
        </authorList>
    </citation>
    <scope>NUCLEOTIDE SEQUENCE</scope>
    <source>
        <strain evidence="1">NBC_01393</strain>
    </source>
</reference>
<gene>
    <name evidence="1" type="ORF">OG699_02085</name>
</gene>
<accession>A0AAU3HPR2</accession>
<name>A0AAU3HPR2_9ACTN</name>
<organism evidence="1">
    <name type="scientific">Streptomyces sp. NBC_01393</name>
    <dbReference type="NCBI Taxonomy" id="2903851"/>
    <lineage>
        <taxon>Bacteria</taxon>
        <taxon>Bacillati</taxon>
        <taxon>Actinomycetota</taxon>
        <taxon>Actinomycetes</taxon>
        <taxon>Kitasatosporales</taxon>
        <taxon>Streptomycetaceae</taxon>
        <taxon>Streptomyces</taxon>
    </lineage>
</organism>
<evidence type="ECO:0000313" key="1">
    <source>
        <dbReference type="EMBL" id="WTZ06904.1"/>
    </source>
</evidence>
<sequence>MTGQRDAATAFHRSFAEPVRLDLADPGTLQHRRDLQRTSYAVEARLIGLRPHPAPARARVPREGHASGGYNICMAQLNGGLFGDWD</sequence>